<sequence>MIARFRSLIEQCFPICTHTASSCETARSPYPPLLAGQGKDLPFELFAHILSFVPPSDFLKNHLLNKTIKGKLEERSLSDLIWQAYCESKKWSQSSHSTESLPWKDVYQNTHIFLNATLPNLSRQHYQQTTFSFPVTLTLPFIKDEKVYLQTDGKNYSINLKSTPLLGDSSIADQKQVIDLNPHLVLKVTIPRNQLPSVSITPFIESRDQKTLDSIGKAFPHSFNKLRSVYQVKDKFISLSHDPARSNTLMSIHSLEIREFGNPIFEMNVNPTGQENYTFDCFDVSTQILAVAPAGQSEILIYDFENAVSHLLKHPDTLLGEAFIDISQDNRLHYFYKVLIKDDLVIATGINKNKKPAVYVWNWKTQTLLYAFGQNTKSPLKLEASHLNHLWKSVIRVENNSLFVWMDASLCVWNLEDGEDIVHLKLNIKNELINHLAFVDNCLVLGSIKKLHVFKFDKSLNCSSTQCIDLSQKP</sequence>
<accession>A0A0U5JFH3</accession>
<dbReference type="EMBL" id="LN879502">
    <property type="protein sequence ID" value="CUI17578.1"/>
    <property type="molecule type" value="Genomic_DNA"/>
</dbReference>
<evidence type="ECO:0008006" key="3">
    <source>
        <dbReference type="Google" id="ProtNLM"/>
    </source>
</evidence>
<dbReference type="Proteomes" id="UP000069902">
    <property type="component" value="Chromosome cPNK"/>
</dbReference>
<gene>
    <name evidence="1" type="ORF">PNK_1974</name>
</gene>
<reference evidence="2" key="1">
    <citation type="submission" date="2015-09" db="EMBL/GenBank/DDBJ databases">
        <authorList>
            <person name="Bertelli C."/>
        </authorList>
    </citation>
    <scope>NUCLEOTIDE SEQUENCE [LARGE SCALE GENOMIC DNA]</scope>
    <source>
        <strain evidence="2">KNic</strain>
    </source>
</reference>
<name>A0A0U5JFH3_9BACT</name>
<dbReference type="PATRIC" id="fig|389348.3.peg.2220"/>
<dbReference type="InParanoid" id="A0A0U5JFH3"/>
<dbReference type="AlphaFoldDB" id="A0A0U5JFH3"/>
<organism evidence="1 2">
    <name type="scientific">Candidatus Protochlamydia naegleriophila</name>
    <dbReference type="NCBI Taxonomy" id="389348"/>
    <lineage>
        <taxon>Bacteria</taxon>
        <taxon>Pseudomonadati</taxon>
        <taxon>Chlamydiota</taxon>
        <taxon>Chlamydiia</taxon>
        <taxon>Parachlamydiales</taxon>
        <taxon>Parachlamydiaceae</taxon>
        <taxon>Candidatus Protochlamydia</taxon>
    </lineage>
</organism>
<dbReference type="InterPro" id="IPR036047">
    <property type="entry name" value="F-box-like_dom_sf"/>
</dbReference>
<keyword evidence="2" id="KW-1185">Reference proteome</keyword>
<dbReference type="PROSITE" id="PS51257">
    <property type="entry name" value="PROKAR_LIPOPROTEIN"/>
    <property type="match status" value="1"/>
</dbReference>
<dbReference type="Gene3D" id="1.20.1280.50">
    <property type="match status" value="1"/>
</dbReference>
<dbReference type="SUPFAM" id="SSF69322">
    <property type="entry name" value="Tricorn protease domain 2"/>
    <property type="match status" value="1"/>
</dbReference>
<dbReference type="RefSeq" id="WP_059061773.1">
    <property type="nucleotide sequence ID" value="NZ_LN879502.1"/>
</dbReference>
<dbReference type="KEGG" id="pnl:PNK_1974"/>
<evidence type="ECO:0000313" key="2">
    <source>
        <dbReference type="Proteomes" id="UP000069902"/>
    </source>
</evidence>
<protein>
    <recommendedName>
        <fullName evidence="3">F-box domain-containing protein</fullName>
    </recommendedName>
</protein>
<proteinExistence type="predicted"/>
<evidence type="ECO:0000313" key="1">
    <source>
        <dbReference type="EMBL" id="CUI17578.1"/>
    </source>
</evidence>
<dbReference type="SUPFAM" id="SSF81383">
    <property type="entry name" value="F-box domain"/>
    <property type="match status" value="1"/>
</dbReference>